<comment type="subcellular location">
    <subcellularLocation>
        <location evidence="1">Membrane</location>
        <topology evidence="1">Multi-pass membrane protein</topology>
    </subcellularLocation>
</comment>
<dbReference type="InterPro" id="IPR003339">
    <property type="entry name" value="ABC/ECF_trnsptr_transmembrane"/>
</dbReference>
<evidence type="ECO:0000256" key="4">
    <source>
        <dbReference type="ARBA" id="ARBA00023136"/>
    </source>
</evidence>
<evidence type="ECO:0000256" key="2">
    <source>
        <dbReference type="ARBA" id="ARBA00022692"/>
    </source>
</evidence>
<dbReference type="Proteomes" id="UP001595685">
    <property type="component" value="Unassembled WGS sequence"/>
</dbReference>
<evidence type="ECO:0000313" key="7">
    <source>
        <dbReference type="Proteomes" id="UP001595685"/>
    </source>
</evidence>
<evidence type="ECO:0000256" key="1">
    <source>
        <dbReference type="ARBA" id="ARBA00004141"/>
    </source>
</evidence>
<evidence type="ECO:0000256" key="3">
    <source>
        <dbReference type="ARBA" id="ARBA00022989"/>
    </source>
</evidence>
<evidence type="ECO:0000256" key="5">
    <source>
        <dbReference type="SAM" id="Phobius"/>
    </source>
</evidence>
<sequence length="216" mass="22214">MRRPSLVPAHRPGRTLLHRLPAGWALLVLAVAAVLVVGVRSSGPPGALALLVGGACLVAALAGHAWARTPPGVVVGTVRRLALPLVVLAGYQLLTSGPVRGAEVVLDLGGLVLLAGLVTVTTPTDRLLDTVARAVAPLRLVPGLRGHLHPDRVALTLTLALRSVDVLWDVAAQARDAARARGRGRDVRALVTPTVVRAVAHARATGDALAARGLVD</sequence>
<proteinExistence type="predicted"/>
<name>A0ABV7WDJ4_9MICO</name>
<gene>
    <name evidence="6" type="ORF">ACFOLH_04345</name>
</gene>
<dbReference type="EMBL" id="JBHRWW010000002">
    <property type="protein sequence ID" value="MFC3687565.1"/>
    <property type="molecule type" value="Genomic_DNA"/>
</dbReference>
<dbReference type="RefSeq" id="WP_340289860.1">
    <property type="nucleotide sequence ID" value="NZ_JBBEOI010000012.1"/>
</dbReference>
<reference evidence="7" key="1">
    <citation type="journal article" date="2019" name="Int. J. Syst. Evol. Microbiol.">
        <title>The Global Catalogue of Microorganisms (GCM) 10K type strain sequencing project: providing services to taxonomists for standard genome sequencing and annotation.</title>
        <authorList>
            <consortium name="The Broad Institute Genomics Platform"/>
            <consortium name="The Broad Institute Genome Sequencing Center for Infectious Disease"/>
            <person name="Wu L."/>
            <person name="Ma J."/>
        </authorList>
    </citation>
    <scope>NUCLEOTIDE SEQUENCE [LARGE SCALE GENOMIC DNA]</scope>
    <source>
        <strain evidence="7">NCAIM B.02333</strain>
    </source>
</reference>
<keyword evidence="4 5" id="KW-0472">Membrane</keyword>
<dbReference type="Pfam" id="PF02361">
    <property type="entry name" value="CbiQ"/>
    <property type="match status" value="1"/>
</dbReference>
<keyword evidence="7" id="KW-1185">Reference proteome</keyword>
<accession>A0ABV7WDJ4</accession>
<feature type="transmembrane region" description="Helical" evidence="5">
    <location>
        <begin position="20"/>
        <end position="39"/>
    </location>
</feature>
<comment type="caution">
    <text evidence="6">The sequence shown here is derived from an EMBL/GenBank/DDBJ whole genome shotgun (WGS) entry which is preliminary data.</text>
</comment>
<evidence type="ECO:0000313" key="6">
    <source>
        <dbReference type="EMBL" id="MFC3687565.1"/>
    </source>
</evidence>
<protein>
    <submittedName>
        <fullName evidence="6">CbiQ family ECF transporter T component</fullName>
    </submittedName>
</protein>
<keyword evidence="2 5" id="KW-0812">Transmembrane</keyword>
<organism evidence="6 7">
    <name type="scientific">Aquipuribacter hungaricus</name>
    <dbReference type="NCBI Taxonomy" id="545624"/>
    <lineage>
        <taxon>Bacteria</taxon>
        <taxon>Bacillati</taxon>
        <taxon>Actinomycetota</taxon>
        <taxon>Actinomycetes</taxon>
        <taxon>Micrococcales</taxon>
        <taxon>Intrasporangiaceae</taxon>
        <taxon>Aquipuribacter</taxon>
    </lineage>
</organism>
<feature type="transmembrane region" description="Helical" evidence="5">
    <location>
        <begin position="46"/>
        <end position="67"/>
    </location>
</feature>
<keyword evidence="3 5" id="KW-1133">Transmembrane helix</keyword>